<accession>A0AAD2WBI3</accession>
<comment type="caution">
    <text evidence="1">The sequence shown here is derived from an EMBL/GenBank/DDBJ whole genome shotgun (WGS) entry which is preliminary data.</text>
</comment>
<dbReference type="RefSeq" id="WP_004575568.1">
    <property type="nucleotide sequence ID" value="NZ_APBQ01000056.1"/>
</dbReference>
<evidence type="ECO:0000313" key="2">
    <source>
        <dbReference type="Proteomes" id="UP000013237"/>
    </source>
</evidence>
<dbReference type="AlphaFoldDB" id="A0AAD2WBI3"/>
<reference evidence="1 2" key="1">
    <citation type="submission" date="2013-02" db="EMBL/GenBank/DDBJ databases">
        <title>Insights into the proteome of triclosan-resistant Pseudomonas putida TRO1, isolated from activated sludge.</title>
        <authorList>
            <person name="Lolas I.B."/>
            <person name="Almeida B."/>
            <person name="Starnawski P.M."/>
            <person name="Soenderkaer M."/>
            <person name="Nielsen K.L."/>
            <person name="Nielsen J.L."/>
        </authorList>
    </citation>
    <scope>NUCLEOTIDE SEQUENCE [LARGE SCALE GENOMIC DNA]</scope>
    <source>
        <strain evidence="1 2">TRO1</strain>
    </source>
</reference>
<dbReference type="EMBL" id="APBQ01000056">
    <property type="protein sequence ID" value="ENY78052.1"/>
    <property type="molecule type" value="Genomic_DNA"/>
</dbReference>
<organism evidence="1 2">
    <name type="scientific">Pseudomonas putida TRO1</name>
    <dbReference type="NCBI Taxonomy" id="1227924"/>
    <lineage>
        <taxon>Bacteria</taxon>
        <taxon>Pseudomonadati</taxon>
        <taxon>Pseudomonadota</taxon>
        <taxon>Gammaproteobacteria</taxon>
        <taxon>Pseudomonadales</taxon>
        <taxon>Pseudomonadaceae</taxon>
        <taxon>Pseudomonas</taxon>
    </lineage>
</organism>
<dbReference type="Proteomes" id="UP000013237">
    <property type="component" value="Unassembled WGS sequence"/>
</dbReference>
<gene>
    <name evidence="1" type="ORF">C206_08714</name>
</gene>
<proteinExistence type="predicted"/>
<name>A0AAD2WBI3_PSEPU</name>
<evidence type="ECO:0000313" key="1">
    <source>
        <dbReference type="EMBL" id="ENY78052.1"/>
    </source>
</evidence>
<sequence length="69" mass="7764">MPTNDLISSLIFRLNENQLAIAEAVEELSKWIEQIHGPADGSIKIRQSLAKLDDNLEFITRGVARLMND</sequence>
<protein>
    <submittedName>
        <fullName evidence="1">Uncharacterized protein</fullName>
    </submittedName>
</protein>